<reference evidence="8" key="1">
    <citation type="journal article" date="2014" name="Front. Microbiol.">
        <title>High frequency of phylogenetically diverse reductive dehalogenase-homologous genes in deep subseafloor sedimentary metagenomes.</title>
        <authorList>
            <person name="Kawai M."/>
            <person name="Futagami T."/>
            <person name="Toyoda A."/>
            <person name="Takaki Y."/>
            <person name="Nishi S."/>
            <person name="Hori S."/>
            <person name="Arai W."/>
            <person name="Tsubouchi T."/>
            <person name="Morono Y."/>
            <person name="Uchiyama I."/>
            <person name="Ito T."/>
            <person name="Fujiyama A."/>
            <person name="Inagaki F."/>
            <person name="Takami H."/>
        </authorList>
    </citation>
    <scope>NUCLEOTIDE SEQUENCE</scope>
    <source>
        <strain evidence="8">Expedition CK06-06</strain>
    </source>
</reference>
<evidence type="ECO:0000256" key="6">
    <source>
        <dbReference type="ARBA" id="ARBA00023014"/>
    </source>
</evidence>
<keyword evidence="7" id="KW-0456">Lyase</keyword>
<accession>X0YQQ7</accession>
<keyword evidence="5" id="KW-0408">Iron</keyword>
<dbReference type="GO" id="GO:0051539">
    <property type="term" value="F:4 iron, 4 sulfur cluster binding"/>
    <property type="evidence" value="ECO:0007669"/>
    <property type="project" value="UniProtKB-KW"/>
</dbReference>
<name>X0YQQ7_9ZZZZ</name>
<organism evidence="8">
    <name type="scientific">marine sediment metagenome</name>
    <dbReference type="NCBI Taxonomy" id="412755"/>
    <lineage>
        <taxon>unclassified sequences</taxon>
        <taxon>metagenomes</taxon>
        <taxon>ecological metagenomes</taxon>
    </lineage>
</organism>
<dbReference type="SUPFAM" id="SSF143548">
    <property type="entry name" value="Serine metabolism enzymes domain"/>
    <property type="match status" value="1"/>
</dbReference>
<dbReference type="EMBL" id="BARS01049998">
    <property type="protein sequence ID" value="GAG39036.1"/>
    <property type="molecule type" value="Genomic_DNA"/>
</dbReference>
<sequence length="83" mass="8902">MSVPISIFNDVIGPVMRGPSSSHCAAALRIGRLARDLMDGDIEEVLVEFDEHGALATTHQSQGSDMGLFGGLMGWDTTDERLV</sequence>
<keyword evidence="6" id="KW-0411">Iron-sulfur</keyword>
<evidence type="ECO:0000256" key="1">
    <source>
        <dbReference type="ARBA" id="ARBA00001966"/>
    </source>
</evidence>
<gene>
    <name evidence="8" type="ORF">S01H1_74710</name>
</gene>
<proteinExistence type="predicted"/>
<dbReference type="InterPro" id="IPR029009">
    <property type="entry name" value="ASB_dom_sf"/>
</dbReference>
<evidence type="ECO:0000256" key="5">
    <source>
        <dbReference type="ARBA" id="ARBA00023004"/>
    </source>
</evidence>
<dbReference type="GO" id="GO:0046872">
    <property type="term" value="F:metal ion binding"/>
    <property type="evidence" value="ECO:0007669"/>
    <property type="project" value="UniProtKB-KW"/>
</dbReference>
<comment type="cofactor">
    <cofactor evidence="1">
        <name>[4Fe-4S] cluster</name>
        <dbReference type="ChEBI" id="CHEBI:49883"/>
    </cofactor>
</comment>
<dbReference type="AlphaFoldDB" id="X0YQQ7"/>
<protein>
    <submittedName>
        <fullName evidence="8">Uncharacterized protein</fullName>
    </submittedName>
</protein>
<dbReference type="GO" id="GO:0006094">
    <property type="term" value="P:gluconeogenesis"/>
    <property type="evidence" value="ECO:0007669"/>
    <property type="project" value="UniProtKB-KW"/>
</dbReference>
<dbReference type="Gene3D" id="3.30.1330.90">
    <property type="entry name" value="D-3-phosphoglycerate dehydrogenase, domain 3"/>
    <property type="match status" value="1"/>
</dbReference>
<keyword evidence="4" id="KW-0479">Metal-binding</keyword>
<evidence type="ECO:0000256" key="7">
    <source>
        <dbReference type="ARBA" id="ARBA00023239"/>
    </source>
</evidence>
<evidence type="ECO:0000256" key="3">
    <source>
        <dbReference type="ARBA" id="ARBA00022485"/>
    </source>
</evidence>
<feature type="non-terminal residue" evidence="8">
    <location>
        <position position="83"/>
    </location>
</feature>
<evidence type="ECO:0000256" key="4">
    <source>
        <dbReference type="ARBA" id="ARBA00022723"/>
    </source>
</evidence>
<dbReference type="PANTHER" id="PTHR30182:SF1">
    <property type="entry name" value="L-SERINE DEHYDRATASE 1"/>
    <property type="match status" value="1"/>
</dbReference>
<keyword evidence="2" id="KW-0312">Gluconeogenesis</keyword>
<dbReference type="PANTHER" id="PTHR30182">
    <property type="entry name" value="L-SERINE DEHYDRATASE"/>
    <property type="match status" value="1"/>
</dbReference>
<evidence type="ECO:0000313" key="8">
    <source>
        <dbReference type="EMBL" id="GAG39036.1"/>
    </source>
</evidence>
<keyword evidence="3" id="KW-0004">4Fe-4S</keyword>
<evidence type="ECO:0000256" key="2">
    <source>
        <dbReference type="ARBA" id="ARBA00022432"/>
    </source>
</evidence>
<dbReference type="GO" id="GO:0003941">
    <property type="term" value="F:L-serine ammonia-lyase activity"/>
    <property type="evidence" value="ECO:0007669"/>
    <property type="project" value="TreeGrafter"/>
</dbReference>
<comment type="caution">
    <text evidence="8">The sequence shown here is derived from an EMBL/GenBank/DDBJ whole genome shotgun (WGS) entry which is preliminary data.</text>
</comment>
<dbReference type="InterPro" id="IPR051318">
    <property type="entry name" value="Fe-S_L-Ser"/>
</dbReference>